<dbReference type="PANTHER" id="PTHR35936">
    <property type="entry name" value="MEMBRANE-BOUND LYTIC MUREIN TRANSGLYCOSYLASE F"/>
    <property type="match status" value="1"/>
</dbReference>
<dbReference type="Proteomes" id="UP000287447">
    <property type="component" value="Unassembled WGS sequence"/>
</dbReference>
<name>A0A437QJA5_9PROT</name>
<proteinExistence type="predicted"/>
<dbReference type="AlphaFoldDB" id="A0A437QJA5"/>
<dbReference type="SUPFAM" id="SSF53850">
    <property type="entry name" value="Periplasmic binding protein-like II"/>
    <property type="match status" value="1"/>
</dbReference>
<dbReference type="EMBL" id="SADE01000003">
    <property type="protein sequence ID" value="RVU34585.1"/>
    <property type="molecule type" value="Genomic_DNA"/>
</dbReference>
<keyword evidence="1" id="KW-0732">Signal</keyword>
<evidence type="ECO:0000256" key="1">
    <source>
        <dbReference type="ARBA" id="ARBA00022729"/>
    </source>
</evidence>
<organism evidence="3 4">
    <name type="scientific">Hwanghaeella grinnelliae</name>
    <dbReference type="NCBI Taxonomy" id="2500179"/>
    <lineage>
        <taxon>Bacteria</taxon>
        <taxon>Pseudomonadati</taxon>
        <taxon>Pseudomonadota</taxon>
        <taxon>Alphaproteobacteria</taxon>
        <taxon>Rhodospirillales</taxon>
        <taxon>Rhodospirillaceae</taxon>
        <taxon>Hwanghaeella</taxon>
    </lineage>
</organism>
<evidence type="ECO:0000313" key="4">
    <source>
        <dbReference type="Proteomes" id="UP000287447"/>
    </source>
</evidence>
<protein>
    <submittedName>
        <fullName evidence="3">Transporter substrate-binding domain-containing protein</fullName>
    </submittedName>
</protein>
<dbReference type="Pfam" id="PF00497">
    <property type="entry name" value="SBP_bac_3"/>
    <property type="match status" value="1"/>
</dbReference>
<dbReference type="PANTHER" id="PTHR35936:SF6">
    <property type="entry name" value="AMINO ACID ABC TRANSPORTER SUBSTRATE-BINDING PAAT FAMILY PROTEIN"/>
    <property type="match status" value="1"/>
</dbReference>
<accession>A0A437QJA5</accession>
<dbReference type="OrthoDB" id="9768183at2"/>
<dbReference type="RefSeq" id="WP_127766546.1">
    <property type="nucleotide sequence ID" value="NZ_SADE01000003.1"/>
</dbReference>
<dbReference type="Gene3D" id="3.40.190.10">
    <property type="entry name" value="Periplasmic binding protein-like II"/>
    <property type="match status" value="2"/>
</dbReference>
<comment type="caution">
    <text evidence="3">The sequence shown here is derived from an EMBL/GenBank/DDBJ whole genome shotgun (WGS) entry which is preliminary data.</text>
</comment>
<evidence type="ECO:0000313" key="3">
    <source>
        <dbReference type="EMBL" id="RVU34585.1"/>
    </source>
</evidence>
<reference evidence="4" key="1">
    <citation type="submission" date="2019-01" db="EMBL/GenBank/DDBJ databases">
        <title>Gri0909 isolated from a small marine red alga.</title>
        <authorList>
            <person name="Kim J."/>
            <person name="Jeong S.E."/>
            <person name="Jeon C.O."/>
        </authorList>
    </citation>
    <scope>NUCLEOTIDE SEQUENCE [LARGE SCALE GENOMIC DNA]</scope>
    <source>
        <strain evidence="4">Gri0909</strain>
    </source>
</reference>
<dbReference type="InterPro" id="IPR001638">
    <property type="entry name" value="Solute-binding_3/MltF_N"/>
</dbReference>
<sequence>MATTAGHATDAVSPRCSPDEKVVLAAEDSFFPYTGVYEEQLRGFSLDIVSAAFEAVGCALDLVQMPYSRCLREVQAGRIDGCFNTTDSEENLQRYLFHKMPLFRGRVLVYGPPSFQEVFTKQQFETATFSVVRGYTYTDVFDGNPRIRKIEVDTDLQTLALVSRGRANFAVVYEKVAQFHIGNNAEKMSPVPRPVAELANFDLFVSFSRADNARSVWLAQALDVGLSRIRGNGVYGSIETTWEEWLSSGVGAGQPAPYWIGGSS</sequence>
<feature type="domain" description="Solute-binding protein family 3/N-terminal" evidence="2">
    <location>
        <begin position="23"/>
        <end position="242"/>
    </location>
</feature>
<keyword evidence="4" id="KW-1185">Reference proteome</keyword>
<gene>
    <name evidence="3" type="ORF">EOI86_17115</name>
</gene>
<evidence type="ECO:0000259" key="2">
    <source>
        <dbReference type="Pfam" id="PF00497"/>
    </source>
</evidence>